<keyword evidence="2" id="KW-1185">Reference proteome</keyword>
<protein>
    <submittedName>
        <fullName evidence="1">Uncharacterized protein</fullName>
    </submittedName>
</protein>
<evidence type="ECO:0000313" key="2">
    <source>
        <dbReference type="Proteomes" id="UP000019243"/>
    </source>
</evidence>
<name>W7CRU9_9LIST</name>
<dbReference type="STRING" id="1265861.BCAMP_07380"/>
<dbReference type="EMBL" id="AODH01000028">
    <property type="protein sequence ID" value="EUJ39345.1"/>
    <property type="molecule type" value="Genomic_DNA"/>
</dbReference>
<organism evidence="1 2">
    <name type="scientific">Brochothrix campestris FSL F6-1037</name>
    <dbReference type="NCBI Taxonomy" id="1265861"/>
    <lineage>
        <taxon>Bacteria</taxon>
        <taxon>Bacillati</taxon>
        <taxon>Bacillota</taxon>
        <taxon>Bacilli</taxon>
        <taxon>Bacillales</taxon>
        <taxon>Listeriaceae</taxon>
        <taxon>Brochothrix</taxon>
    </lineage>
</organism>
<reference evidence="1 2" key="1">
    <citation type="submission" date="2012-12" db="EMBL/GenBank/DDBJ databases">
        <title>Novel taxa of Listeriaceae from agricultural environments in the United States.</title>
        <authorList>
            <person name="den Bakker H.C."/>
            <person name="Allred A."/>
            <person name="Warchocki S."/>
            <person name="Wright E.M."/>
            <person name="Burrell A."/>
            <person name="Nightingale K.K."/>
            <person name="Kephart D."/>
            <person name="Wiedmann M."/>
        </authorList>
    </citation>
    <scope>NUCLEOTIDE SEQUENCE [LARGE SCALE GENOMIC DNA]</scope>
    <source>
        <strain evidence="1 2">FSL F6-1037</strain>
    </source>
</reference>
<evidence type="ECO:0000313" key="1">
    <source>
        <dbReference type="EMBL" id="EUJ39345.1"/>
    </source>
</evidence>
<gene>
    <name evidence="1" type="ORF">BCAMP_07380</name>
</gene>
<accession>W7CRU9</accession>
<comment type="caution">
    <text evidence="1">The sequence shown here is derived from an EMBL/GenBank/DDBJ whole genome shotgun (WGS) entry which is preliminary data.</text>
</comment>
<dbReference type="Proteomes" id="UP000019243">
    <property type="component" value="Unassembled WGS sequence"/>
</dbReference>
<sequence>MNHTLKTELLSKEGKTYKHTRQAVLPFITREPERVKFTNDFSRITAEFIRLILRISTPDETKMEEIIAGTLAKITFGTAADKENVKMYLKTALNQQNKTGDLTNITNIPLSTDNTKKGEKEIAHFLYDVFVRSHRTELDELLLQLEDAKNIFSNLVGTVSKEQEKKHH</sequence>
<proteinExistence type="predicted"/>
<dbReference type="RefSeq" id="WP_035314674.1">
    <property type="nucleotide sequence ID" value="NZ_AODH01000028.1"/>
</dbReference>
<dbReference type="AlphaFoldDB" id="W7CRU9"/>
<dbReference type="OrthoDB" id="2590988at2"/>